<dbReference type="Pfam" id="PF00293">
    <property type="entry name" value="NUDIX"/>
    <property type="match status" value="1"/>
</dbReference>
<proteinExistence type="predicted"/>
<dbReference type="InterPro" id="IPR015797">
    <property type="entry name" value="NUDIX_hydrolase-like_dom_sf"/>
</dbReference>
<reference evidence="3" key="2">
    <citation type="submission" date="2020-09" db="EMBL/GenBank/DDBJ databases">
        <authorList>
            <person name="Sun Q."/>
            <person name="Zhou Y."/>
        </authorList>
    </citation>
    <scope>NUCLEOTIDE SEQUENCE</scope>
    <source>
        <strain evidence="3">CGMCC 1.16548</strain>
    </source>
</reference>
<dbReference type="PANTHER" id="PTHR11839">
    <property type="entry name" value="UDP/ADP-SUGAR PYROPHOSPHATASE"/>
    <property type="match status" value="1"/>
</dbReference>
<feature type="domain" description="Nudix hydrolase" evidence="2">
    <location>
        <begin position="51"/>
        <end position="189"/>
    </location>
</feature>
<dbReference type="GO" id="GO:0016787">
    <property type="term" value="F:hydrolase activity"/>
    <property type="evidence" value="ECO:0007669"/>
    <property type="project" value="UniProtKB-KW"/>
</dbReference>
<evidence type="ECO:0000313" key="3">
    <source>
        <dbReference type="EMBL" id="GHF10776.1"/>
    </source>
</evidence>
<protein>
    <submittedName>
        <fullName evidence="3">NTP pyrophosphohydrolase</fullName>
    </submittedName>
</protein>
<dbReference type="InterPro" id="IPR000086">
    <property type="entry name" value="NUDIX_hydrolase_dom"/>
</dbReference>
<reference evidence="3" key="1">
    <citation type="journal article" date="2014" name="Int. J. Syst. Evol. Microbiol.">
        <title>Complete genome sequence of Corynebacterium casei LMG S-19264T (=DSM 44701T), isolated from a smear-ripened cheese.</title>
        <authorList>
            <consortium name="US DOE Joint Genome Institute (JGI-PGF)"/>
            <person name="Walter F."/>
            <person name="Albersmeier A."/>
            <person name="Kalinowski J."/>
            <person name="Ruckert C."/>
        </authorList>
    </citation>
    <scope>NUCLEOTIDE SEQUENCE</scope>
    <source>
        <strain evidence="3">CGMCC 1.16548</strain>
    </source>
</reference>
<dbReference type="PANTHER" id="PTHR11839:SF31">
    <property type="entry name" value="ADP-RIBOSE PYROPHOSPHATASE"/>
    <property type="match status" value="1"/>
</dbReference>
<evidence type="ECO:0000259" key="2">
    <source>
        <dbReference type="PROSITE" id="PS51462"/>
    </source>
</evidence>
<dbReference type="Gene3D" id="3.90.79.10">
    <property type="entry name" value="Nucleoside Triphosphate Pyrophosphohydrolase"/>
    <property type="match status" value="1"/>
</dbReference>
<name>A0A8J3LZM8_9MICO</name>
<keyword evidence="1" id="KW-0378">Hydrolase</keyword>
<comment type="caution">
    <text evidence="3">The sequence shown here is derived from an EMBL/GenBank/DDBJ whole genome shotgun (WGS) entry which is preliminary data.</text>
</comment>
<dbReference type="AlphaFoldDB" id="A0A8J3LZM8"/>
<dbReference type="PROSITE" id="PS51462">
    <property type="entry name" value="NUDIX"/>
    <property type="match status" value="1"/>
</dbReference>
<dbReference type="GO" id="GO:0005829">
    <property type="term" value="C:cytosol"/>
    <property type="evidence" value="ECO:0007669"/>
    <property type="project" value="TreeGrafter"/>
</dbReference>
<dbReference type="GO" id="GO:0006753">
    <property type="term" value="P:nucleoside phosphate metabolic process"/>
    <property type="evidence" value="ECO:0007669"/>
    <property type="project" value="TreeGrafter"/>
</dbReference>
<keyword evidence="4" id="KW-1185">Reference proteome</keyword>
<dbReference type="EMBL" id="BNAI01000001">
    <property type="protein sequence ID" value="GHF10776.1"/>
    <property type="molecule type" value="Genomic_DNA"/>
</dbReference>
<organism evidence="3 4">
    <name type="scientific">Pseudolysinimonas yzui</name>
    <dbReference type="NCBI Taxonomy" id="2708254"/>
    <lineage>
        <taxon>Bacteria</taxon>
        <taxon>Bacillati</taxon>
        <taxon>Actinomycetota</taxon>
        <taxon>Actinomycetes</taxon>
        <taxon>Micrococcales</taxon>
        <taxon>Microbacteriaceae</taxon>
        <taxon>Pseudolysinimonas</taxon>
    </lineage>
</organism>
<gene>
    <name evidence="3" type="ORF">GCM10011600_09910</name>
</gene>
<evidence type="ECO:0000313" key="4">
    <source>
        <dbReference type="Proteomes" id="UP000617531"/>
    </source>
</evidence>
<dbReference type="GO" id="GO:0019693">
    <property type="term" value="P:ribose phosphate metabolic process"/>
    <property type="evidence" value="ECO:0007669"/>
    <property type="project" value="TreeGrafter"/>
</dbReference>
<evidence type="ECO:0000256" key="1">
    <source>
        <dbReference type="ARBA" id="ARBA00022801"/>
    </source>
</evidence>
<dbReference type="SUPFAM" id="SSF55811">
    <property type="entry name" value="Nudix"/>
    <property type="match status" value="1"/>
</dbReference>
<dbReference type="Proteomes" id="UP000617531">
    <property type="component" value="Unassembled WGS sequence"/>
</dbReference>
<accession>A0A8J3LZM8</accession>
<dbReference type="CDD" id="cd24158">
    <property type="entry name" value="NUDIX_ADPRase_Rv1700"/>
    <property type="match status" value="1"/>
</dbReference>
<sequence>MDLEALSSGPLEDVADPAPVVARETVFDGRIWDIVRETVTFGGSPMTREYMAHPGAVVVAAIDDDERMLLINQYRQPIGMREWELPAGLLDVEGEDPLAAAQRELAEEADLVAADWRKLAAYHPSAGGSDELITVFEARGLSDAPGIHERTDEEAEIVVRWVPIEEVLAGITAGRLHNGPLLTAALLVHARR</sequence>
<dbReference type="RefSeq" id="WP_191282259.1">
    <property type="nucleotide sequence ID" value="NZ_BNAI01000001.1"/>
</dbReference>